<dbReference type="InterPro" id="IPR002970">
    <property type="entry name" value="Tick_his-bd"/>
</dbReference>
<protein>
    <submittedName>
        <fullName evidence="2">Putative lipocalin-2 1</fullName>
    </submittedName>
</protein>
<feature type="signal peptide" evidence="1">
    <location>
        <begin position="1"/>
        <end position="23"/>
    </location>
</feature>
<dbReference type="Pfam" id="PF02098">
    <property type="entry name" value="His_binding"/>
    <property type="match status" value="1"/>
</dbReference>
<dbReference type="SUPFAM" id="SSF50814">
    <property type="entry name" value="Lipocalins"/>
    <property type="match status" value="1"/>
</dbReference>
<proteinExistence type="evidence at transcript level"/>
<feature type="chain" id="PRO_5009115711" evidence="1">
    <location>
        <begin position="24"/>
        <end position="197"/>
    </location>
</feature>
<accession>A0A1E1WXR7</accession>
<dbReference type="Gene3D" id="2.40.128.20">
    <property type="match status" value="1"/>
</dbReference>
<dbReference type="GO" id="GO:0043176">
    <property type="term" value="F:amine binding"/>
    <property type="evidence" value="ECO:0007669"/>
    <property type="project" value="InterPro"/>
</dbReference>
<organism evidence="2">
    <name type="scientific">Amblyomma aureolatum</name>
    <dbReference type="NCBI Taxonomy" id="187763"/>
    <lineage>
        <taxon>Eukaryota</taxon>
        <taxon>Metazoa</taxon>
        <taxon>Ecdysozoa</taxon>
        <taxon>Arthropoda</taxon>
        <taxon>Chelicerata</taxon>
        <taxon>Arachnida</taxon>
        <taxon>Acari</taxon>
        <taxon>Parasitiformes</taxon>
        <taxon>Ixodida</taxon>
        <taxon>Ixodoidea</taxon>
        <taxon>Ixodidae</taxon>
        <taxon>Amblyomminae</taxon>
        <taxon>Amblyomma</taxon>
    </lineage>
</organism>
<reference evidence="2" key="1">
    <citation type="journal article" date="2017" name="Front. Cell. Infect. Microbiol.">
        <title>The Distinct Transcriptional Response of the Midgut of Amblyomma sculptum and Amblyomma aureolatum Ticks to Rickettsia rickettsii Correlates to Their Differences in Susceptibility to Infection.</title>
        <authorList>
            <person name="Martins L.A."/>
            <person name="Galletti M.F.B.M."/>
            <person name="Ribeiro J.M."/>
            <person name="Fujita A."/>
            <person name="Costa F.B."/>
            <person name="Labruna M.B."/>
            <person name="Daffre S."/>
            <person name="Fogaca A.C."/>
        </authorList>
    </citation>
    <scope>NUCLEOTIDE SEQUENCE</scope>
</reference>
<dbReference type="GO" id="GO:0030682">
    <property type="term" value="P:symbiont-mediated perturbation of host defenses"/>
    <property type="evidence" value="ECO:0007669"/>
    <property type="project" value="InterPro"/>
</dbReference>
<dbReference type="EMBL" id="GFAC01007373">
    <property type="protein sequence ID" value="JAT91815.1"/>
    <property type="molecule type" value="mRNA"/>
</dbReference>
<evidence type="ECO:0000256" key="1">
    <source>
        <dbReference type="SAM" id="SignalP"/>
    </source>
</evidence>
<sequence>MRFFVLIPLGFTTVALFLPQGQQQEVRMDDSAKYLENQDIYKAFNVSKYHWLFGFDYISPHTKNKSCVFFDIEDLSEEGMNYSSNFIKNQSRGQIEYTGTFCSTNEREGVKRLYFDALFATLRNGSWPMYYTLGFSDYMGCSIFHVENMTRGCMVLLSDSVGNGEMSSNCTEVYKNICRQNITHQVYNKSCEIPIKK</sequence>
<evidence type="ECO:0000313" key="2">
    <source>
        <dbReference type="EMBL" id="JAT91815.1"/>
    </source>
</evidence>
<name>A0A1E1WXR7_9ACAR</name>
<dbReference type="AlphaFoldDB" id="A0A1E1WXR7"/>
<dbReference type="InterPro" id="IPR012674">
    <property type="entry name" value="Calycin"/>
</dbReference>
<keyword evidence="1" id="KW-0732">Signal</keyword>